<dbReference type="GO" id="GO:0003691">
    <property type="term" value="F:double-stranded telomeric DNA binding"/>
    <property type="evidence" value="ECO:0007669"/>
    <property type="project" value="TreeGrafter"/>
</dbReference>
<feature type="region of interest" description="Disordered" evidence="2">
    <location>
        <begin position="2419"/>
        <end position="2443"/>
    </location>
</feature>
<feature type="coiled-coil region" evidence="1">
    <location>
        <begin position="1594"/>
        <end position="1642"/>
    </location>
</feature>
<feature type="region of interest" description="Disordered" evidence="2">
    <location>
        <begin position="2361"/>
        <end position="2407"/>
    </location>
</feature>
<gene>
    <name evidence="3" type="ORF">RMAR1173_LOCUS12593</name>
</gene>
<feature type="region of interest" description="Disordered" evidence="2">
    <location>
        <begin position="1920"/>
        <end position="1940"/>
    </location>
</feature>
<accession>A0A7S2S9R2</accession>
<feature type="coiled-coil region" evidence="1">
    <location>
        <begin position="217"/>
        <end position="303"/>
    </location>
</feature>
<dbReference type="GO" id="GO:0000722">
    <property type="term" value="P:telomere maintenance via recombination"/>
    <property type="evidence" value="ECO:0007669"/>
    <property type="project" value="TreeGrafter"/>
</dbReference>
<feature type="compositionally biased region" description="Acidic residues" evidence="2">
    <location>
        <begin position="317"/>
        <end position="333"/>
    </location>
</feature>
<feature type="coiled-coil region" evidence="1">
    <location>
        <begin position="2182"/>
        <end position="2213"/>
    </location>
</feature>
<dbReference type="EMBL" id="HBHJ01019077">
    <property type="protein sequence ID" value="CAD9693788.1"/>
    <property type="molecule type" value="Transcribed_RNA"/>
</dbReference>
<evidence type="ECO:0000256" key="1">
    <source>
        <dbReference type="SAM" id="Coils"/>
    </source>
</evidence>
<feature type="compositionally biased region" description="Acidic residues" evidence="2">
    <location>
        <begin position="2377"/>
        <end position="2387"/>
    </location>
</feature>
<feature type="coiled-coil region" evidence="1">
    <location>
        <begin position="386"/>
        <end position="413"/>
    </location>
</feature>
<feature type="coiled-coil region" evidence="1">
    <location>
        <begin position="976"/>
        <end position="1029"/>
    </location>
</feature>
<reference evidence="3" key="1">
    <citation type="submission" date="2021-01" db="EMBL/GenBank/DDBJ databases">
        <authorList>
            <person name="Corre E."/>
            <person name="Pelletier E."/>
            <person name="Niang G."/>
            <person name="Scheremetjew M."/>
            <person name="Finn R."/>
            <person name="Kale V."/>
            <person name="Holt S."/>
            <person name="Cochrane G."/>
            <person name="Meng A."/>
            <person name="Brown T."/>
            <person name="Cohen L."/>
        </authorList>
    </citation>
    <scope>NUCLEOTIDE SEQUENCE</scope>
    <source>
        <strain evidence="3">CCMP1243</strain>
    </source>
</reference>
<evidence type="ECO:0000313" key="3">
    <source>
        <dbReference type="EMBL" id="CAD9693788.1"/>
    </source>
</evidence>
<keyword evidence="1" id="KW-0175">Coiled coil</keyword>
<dbReference type="GO" id="GO:0007004">
    <property type="term" value="P:telomere maintenance via telomerase"/>
    <property type="evidence" value="ECO:0007669"/>
    <property type="project" value="TreeGrafter"/>
</dbReference>
<feature type="compositionally biased region" description="Basic and acidic residues" evidence="2">
    <location>
        <begin position="1969"/>
        <end position="2008"/>
    </location>
</feature>
<feature type="region of interest" description="Disordered" evidence="2">
    <location>
        <begin position="310"/>
        <end position="371"/>
    </location>
</feature>
<feature type="region of interest" description="Disordered" evidence="2">
    <location>
        <begin position="1567"/>
        <end position="1586"/>
    </location>
</feature>
<evidence type="ECO:0000256" key="2">
    <source>
        <dbReference type="SAM" id="MobiDB-lite"/>
    </source>
</evidence>
<protein>
    <submittedName>
        <fullName evidence="3">Uncharacterized protein</fullName>
    </submittedName>
</protein>
<feature type="region of interest" description="Disordered" evidence="2">
    <location>
        <begin position="1969"/>
        <end position="2029"/>
    </location>
</feature>
<feature type="coiled-coil region" evidence="1">
    <location>
        <begin position="904"/>
        <end position="931"/>
    </location>
</feature>
<dbReference type="GO" id="GO:0030870">
    <property type="term" value="C:Mre11 complex"/>
    <property type="evidence" value="ECO:0007669"/>
    <property type="project" value="TreeGrafter"/>
</dbReference>
<feature type="region of interest" description="Disordered" evidence="2">
    <location>
        <begin position="1"/>
        <end position="33"/>
    </location>
</feature>
<name>A0A7S2S9R2_9STRA</name>
<feature type="compositionally biased region" description="Basic and acidic residues" evidence="2">
    <location>
        <begin position="2020"/>
        <end position="2029"/>
    </location>
</feature>
<feature type="region of interest" description="Disordered" evidence="2">
    <location>
        <begin position="438"/>
        <end position="460"/>
    </location>
</feature>
<feature type="coiled-coil region" evidence="1">
    <location>
        <begin position="1682"/>
        <end position="1719"/>
    </location>
</feature>
<organism evidence="3">
    <name type="scientific">Rhizochromulina marina</name>
    <dbReference type="NCBI Taxonomy" id="1034831"/>
    <lineage>
        <taxon>Eukaryota</taxon>
        <taxon>Sar</taxon>
        <taxon>Stramenopiles</taxon>
        <taxon>Ochrophyta</taxon>
        <taxon>Dictyochophyceae</taxon>
        <taxon>Rhizochromulinales</taxon>
        <taxon>Rhizochromulina</taxon>
    </lineage>
</organism>
<dbReference type="GO" id="GO:0000794">
    <property type="term" value="C:condensed nuclear chromosome"/>
    <property type="evidence" value="ECO:0007669"/>
    <property type="project" value="TreeGrafter"/>
</dbReference>
<dbReference type="PANTHER" id="PTHR18867">
    <property type="entry name" value="RAD50"/>
    <property type="match status" value="1"/>
</dbReference>
<dbReference type="Gene3D" id="1.10.287.1490">
    <property type="match status" value="1"/>
</dbReference>
<dbReference type="GO" id="GO:0006302">
    <property type="term" value="P:double-strand break repair"/>
    <property type="evidence" value="ECO:0007669"/>
    <property type="project" value="TreeGrafter"/>
</dbReference>
<dbReference type="GO" id="GO:0051880">
    <property type="term" value="F:G-quadruplex DNA binding"/>
    <property type="evidence" value="ECO:0007669"/>
    <property type="project" value="TreeGrafter"/>
</dbReference>
<dbReference type="PANTHER" id="PTHR18867:SF12">
    <property type="entry name" value="DNA REPAIR PROTEIN RAD50"/>
    <property type="match status" value="1"/>
</dbReference>
<dbReference type="GO" id="GO:0043047">
    <property type="term" value="F:single-stranded telomeric DNA binding"/>
    <property type="evidence" value="ECO:0007669"/>
    <property type="project" value="TreeGrafter"/>
</dbReference>
<proteinExistence type="predicted"/>
<dbReference type="GO" id="GO:0070192">
    <property type="term" value="P:chromosome organization involved in meiotic cell cycle"/>
    <property type="evidence" value="ECO:0007669"/>
    <property type="project" value="TreeGrafter"/>
</dbReference>
<feature type="coiled-coil region" evidence="1">
    <location>
        <begin position="2073"/>
        <end position="2129"/>
    </location>
</feature>
<feature type="coiled-coil region" evidence="1">
    <location>
        <begin position="1458"/>
        <end position="1485"/>
    </location>
</feature>
<sequence length="2443" mass="271993">MDPQASDGAGAGTKKAAPELASANGSREDVPGDLEGVGFELRAQVSEEEQRLALHTFKMNAIEVSAAEMSDCLSLNGALEQENMHLRKGLMRVSSRLRPALAAVHMMGNTVAGTGATTVFQPEVLDHFRESHASAEKELQAVIEIADNYWRQYDSPAGLSATPGSALADEWAITVTQSLSDSDRAALTPHHQDYVERATDARQRDLAIFRGRIDQTQEEYEGRLAKQEEELAGLHDELRRLNDSMSALLGKHASATEHIHALSLENHELQEQLQASGDQRTELDALEFQLKQSQRELAKARRMQGRLHQDLALENLEGSEDEDLEDAEGEEDDGRTSAARRVGDLSLGGDASTIDGEDGDDLSGRTLELPGSVGSDLGLTEALRCEAALRKRVKQLRRQLSKREAALAEQREANAHLLGKLQLTRQEAAELRAVLDVKDGTSEPPPPPEASQDPVDDPDEELQQALQSARSDAALARQETQLVRGELGELEAAHEALEQECDQLREAVDAAAAAPQDELAAARSQIADLEQELADADGQVEDLRRDLEEREELLAKQTGKVHELAKQESAARATAEDLTGRLRDGMSWVLGTSLHHWQLRVRTRAWNKWRRAAHQAESRNCESLALEVQDLSLQRRRAEHALKAMALSRFANAAMSARKWALGAAWRSWAEWSTRTSLEAEDRLAAAMSLTRAALRFQRGVLARALVSWRSSATSAQQAGVVHVAQEEARRRGLAACLLRAARSEDAWRQAALRRCLSTFQRNLVAGRQAQDAKDLACRMLLRAGCRGERQAKILAWRQLVAQDQARRRRVAVARERTRAGFADQLYKMESRTRKAWAHWRTAVFAARRVDMSSDLGQELAALHEQYQAQLTTQSHQHQEAVAAMESQLRSRYDQKASDAAAQMEVRQRELSTLEDAVEGLRDKLLELQGQLGWSRFKAVVLVRTAVFAEGLQAVVLRAWLRWRSQAARQVLSSVEERHRHRLQQAQAESKQLLEAAKGDVQDLLAVRLAQEQDARRQMEQEVSGLVETQIIFESALNEARTAEKLLGRDKLRLQATVAALALARLLERSSQARLVAAWRRWRRSRDDAALVLRGLCRVDRAFCRHHHAASTRAFQRWQRHGEQIEHVEDVRRTRLGGVASHVRRSATLQAWRQWRDVCRFEVRRATGVVRLAQVMERWTLPAMGAPPQGRHTVASLTEALRRWRGACLQRTVQSSALRRLGLALRQSGARRLLRCWQRWRSVSADLAAQDGHLSSALGFAVSSRRRQVLQTVLHGWGQALEDSKGRQAAARSVLHCMSRLYTHRLRSALHHWSWTGRLMTQESASTWSLQEQGAARATAAARRLRFARLRQGFSALVRSAQVSTAAASLLRLSLLILSRVQRQRLLAALAVWRHWAQTSNVSLGAARILLGGVRRYGLAGVRRSFQTWVRRTEVARAVGSLAQMPDVPEAGGSTEEAQSLRATLADLAGELAAKNREVAEERLQTATRDRAHRDAAESLAEQLHARELDVARLDERCRAFGERASDQDAALVRTCERLRLRLAALDEAGKGAAAAAALVQLGPSDMSLPGQNATGKHPEDDEASGGQLAERALAALTDAHRRLQRDLEASSQAQRHLEVQCQAATQEKEEARQRCLVLERASGPEAKSGSGDDLMRELIEGYKEKLKASHEVLQSERALHAQAMEQFEERLERRNERLEALEQKLGETREEKLQMVEALRRTEAEAAAAVEAKTTEQGAEPSTSLEPYLLQQAGAEDASRVLDRHARAEAINSQARLEAVQSARLAVERRLAEAEESLQHARKQADETAKANALSMGQLREAEEQLRANEGERERLAGRLAALESARDGSSDEVQYLQQALQVARTSAARAEEALSQALERHGQEARTLRQQVRDLEEQVEDARDSAATATRDIRRRVEHLSSQVEGAGADDPESGRGGWGVETLLAEVDLLRGRNLELETEVRRLQRGREGAVQSHREAQAVSDLLRRTLDISRPSKEAATPDRVSRPGSRFSTPRRRPGDLEGLEDRLLASASRRSAAEERLEGLGAAPEAAGALVDQLRIELSATLDCQQQAERKVAWLEGENQQLRNHADSLASVHESSAEEANRRHRAEVHSLQQELHRTKELETLVTSQRDRLSVETRELKTSLEASHERESAIRTRLARAIEETNSMREVSVALEAALRDERAMRARIADEQQQLLSQLEELEKRVSSPELDLAVKENMGVNQPPVPAQDICRLQQQLQDMARALDDRDRLLKTLRLAEVSAVSRREAVAEEESKAPGAEGGAALRLRLQQAERTAEDTTAELRECTAKLNRRNQEVASLKDALTKKQHEVRGLVQINEELLKRAERLLERTKTKRRRRRAQPALQEPIAEEQDEEDDGPSCAEENSRIAPGASPGTVVVIVDGERLEGTGELRYVGKPSHGQRPRPRSNALGDT</sequence>
<feature type="coiled-coil region" evidence="1">
    <location>
        <begin position="1778"/>
        <end position="1914"/>
    </location>
</feature>